<gene>
    <name evidence="2" type="ORF">LIER_44102</name>
</gene>
<feature type="region of interest" description="Disordered" evidence="1">
    <location>
        <begin position="49"/>
        <end position="68"/>
    </location>
</feature>
<keyword evidence="3" id="KW-1185">Reference proteome</keyword>
<protein>
    <submittedName>
        <fullName evidence="2">Uncharacterized protein</fullName>
    </submittedName>
</protein>
<evidence type="ECO:0000256" key="1">
    <source>
        <dbReference type="SAM" id="MobiDB-lite"/>
    </source>
</evidence>
<organism evidence="2 3">
    <name type="scientific">Lithospermum erythrorhizon</name>
    <name type="common">Purple gromwell</name>
    <name type="synonym">Lithospermum officinale var. erythrorhizon</name>
    <dbReference type="NCBI Taxonomy" id="34254"/>
    <lineage>
        <taxon>Eukaryota</taxon>
        <taxon>Viridiplantae</taxon>
        <taxon>Streptophyta</taxon>
        <taxon>Embryophyta</taxon>
        <taxon>Tracheophyta</taxon>
        <taxon>Spermatophyta</taxon>
        <taxon>Magnoliopsida</taxon>
        <taxon>eudicotyledons</taxon>
        <taxon>Gunneridae</taxon>
        <taxon>Pentapetalae</taxon>
        <taxon>asterids</taxon>
        <taxon>lamiids</taxon>
        <taxon>Boraginales</taxon>
        <taxon>Boraginaceae</taxon>
        <taxon>Boraginoideae</taxon>
        <taxon>Lithospermeae</taxon>
        <taxon>Lithospermum</taxon>
    </lineage>
</organism>
<reference evidence="2 3" key="1">
    <citation type="submission" date="2024-01" db="EMBL/GenBank/DDBJ databases">
        <title>The complete chloroplast genome sequence of Lithospermum erythrorhizon: insights into the phylogenetic relationship among Boraginaceae species and the maternal lineages of purple gromwells.</title>
        <authorList>
            <person name="Okada T."/>
            <person name="Watanabe K."/>
        </authorList>
    </citation>
    <scope>NUCLEOTIDE SEQUENCE [LARGE SCALE GENOMIC DNA]</scope>
</reference>
<dbReference type="EMBL" id="BAABME010048222">
    <property type="protein sequence ID" value="GAA0152031.1"/>
    <property type="molecule type" value="Genomic_DNA"/>
</dbReference>
<sequence>MHYAVFGHMVEKTVLLGAMGEGRKEELGGEGYPRQEIGGVESVDANPEVGGKLGWTHPCQPQQAPHEG</sequence>
<comment type="caution">
    <text evidence="2">The sequence shown here is derived from an EMBL/GenBank/DDBJ whole genome shotgun (WGS) entry which is preliminary data.</text>
</comment>
<dbReference type="AlphaFoldDB" id="A0AAV3PMS8"/>
<accession>A0AAV3PMS8</accession>
<evidence type="ECO:0000313" key="3">
    <source>
        <dbReference type="Proteomes" id="UP001454036"/>
    </source>
</evidence>
<name>A0AAV3PMS8_LITER</name>
<dbReference type="Proteomes" id="UP001454036">
    <property type="component" value="Unassembled WGS sequence"/>
</dbReference>
<proteinExistence type="predicted"/>
<evidence type="ECO:0000313" key="2">
    <source>
        <dbReference type="EMBL" id="GAA0152031.1"/>
    </source>
</evidence>
<feature type="compositionally biased region" description="Polar residues" evidence="1">
    <location>
        <begin position="59"/>
        <end position="68"/>
    </location>
</feature>